<dbReference type="InterPro" id="IPR050283">
    <property type="entry name" value="E-box_TF_Regulators"/>
</dbReference>
<dbReference type="InterPro" id="IPR011598">
    <property type="entry name" value="bHLH_dom"/>
</dbReference>
<sequence length="238" mass="26390">MPSADGSEGELGGARFPGLRQELWVPKGSEASSCPSDGEEPKGRRRSRPARSKARRMAANVRERKRILDYNQAFNALRLALKHDLSGKRLSKIATLRRAIHRIAVLSMSLRSGLAPHWPCAHAECRPWYDGPGQEESAQGSRAQLIQLPLEPGYVAAANFQRCPPYAGHTPEMQVQLHYESPRDECFASSPAYPCPLGVRAACQQKHTDNFREAPPGPCSWQPRRFQGSGCQQCLPTH</sequence>
<dbReference type="GeneID" id="109281462"/>
<feature type="region of interest" description="Disordered" evidence="1">
    <location>
        <begin position="24"/>
        <end position="58"/>
    </location>
</feature>
<dbReference type="RefSeq" id="XP_019336231.1">
    <property type="nucleotide sequence ID" value="XM_019480686.2"/>
</dbReference>
<evidence type="ECO:0000313" key="4">
    <source>
        <dbReference type="Proteomes" id="UP000050525"/>
    </source>
</evidence>
<dbReference type="AlphaFoldDB" id="A0A151LZK5"/>
<protein>
    <submittedName>
        <fullName evidence="3">Class A basic helix-loop-helix protein 9</fullName>
    </submittedName>
</protein>
<evidence type="ECO:0000313" key="3">
    <source>
        <dbReference type="EMBL" id="KYO17699.1"/>
    </source>
</evidence>
<organism evidence="3 4">
    <name type="scientific">Alligator mississippiensis</name>
    <name type="common">American alligator</name>
    <dbReference type="NCBI Taxonomy" id="8496"/>
    <lineage>
        <taxon>Eukaryota</taxon>
        <taxon>Metazoa</taxon>
        <taxon>Chordata</taxon>
        <taxon>Craniata</taxon>
        <taxon>Vertebrata</taxon>
        <taxon>Euteleostomi</taxon>
        <taxon>Archelosauria</taxon>
        <taxon>Archosauria</taxon>
        <taxon>Crocodylia</taxon>
        <taxon>Alligatoridae</taxon>
        <taxon>Alligatorinae</taxon>
        <taxon>Alligator</taxon>
    </lineage>
</organism>
<dbReference type="STRING" id="8496.A0A151LZK5"/>
<dbReference type="EMBL" id="AKHW03006873">
    <property type="protein sequence ID" value="KYO17699.1"/>
    <property type="molecule type" value="Genomic_DNA"/>
</dbReference>
<name>A0A151LZK5_ALLMI</name>
<accession>A0A151LZK5</accession>
<dbReference type="PANTHER" id="PTHR23349:SF10">
    <property type="entry name" value="CLASS A BASIC HELIX-LOOP-HELIX PROTEIN 9"/>
    <property type="match status" value="1"/>
</dbReference>
<dbReference type="SMART" id="SM00353">
    <property type="entry name" value="HLH"/>
    <property type="match status" value="1"/>
</dbReference>
<dbReference type="SUPFAM" id="SSF47459">
    <property type="entry name" value="HLH, helix-loop-helix DNA-binding domain"/>
    <property type="match status" value="1"/>
</dbReference>
<proteinExistence type="predicted"/>
<dbReference type="GO" id="GO:0000977">
    <property type="term" value="F:RNA polymerase II transcription regulatory region sequence-specific DNA binding"/>
    <property type="evidence" value="ECO:0007669"/>
    <property type="project" value="TreeGrafter"/>
</dbReference>
<evidence type="ECO:0000259" key="2">
    <source>
        <dbReference type="PROSITE" id="PS50888"/>
    </source>
</evidence>
<feature type="compositionally biased region" description="Basic residues" evidence="1">
    <location>
        <begin position="43"/>
        <end position="56"/>
    </location>
</feature>
<dbReference type="CDD" id="cd18912">
    <property type="entry name" value="bHLH_TS_bHLHa9"/>
    <property type="match status" value="1"/>
</dbReference>
<dbReference type="GO" id="GO:0046983">
    <property type="term" value="F:protein dimerization activity"/>
    <property type="evidence" value="ECO:0007669"/>
    <property type="project" value="InterPro"/>
</dbReference>
<dbReference type="CTD" id="727857"/>
<keyword evidence="4" id="KW-1185">Reference proteome</keyword>
<dbReference type="PROSITE" id="PS50888">
    <property type="entry name" value="BHLH"/>
    <property type="match status" value="1"/>
</dbReference>
<feature type="domain" description="BHLH" evidence="2">
    <location>
        <begin position="54"/>
        <end position="106"/>
    </location>
</feature>
<dbReference type="InterPro" id="IPR036638">
    <property type="entry name" value="HLH_DNA-bd_sf"/>
</dbReference>
<dbReference type="OrthoDB" id="6241467at2759"/>
<evidence type="ECO:0000256" key="1">
    <source>
        <dbReference type="SAM" id="MobiDB-lite"/>
    </source>
</evidence>
<dbReference type="KEGG" id="amj:109281462"/>
<dbReference type="Proteomes" id="UP000050525">
    <property type="component" value="Unassembled WGS sequence"/>
</dbReference>
<dbReference type="Pfam" id="PF00010">
    <property type="entry name" value="HLH"/>
    <property type="match status" value="1"/>
</dbReference>
<reference evidence="3 4" key="1">
    <citation type="journal article" date="2012" name="Genome Biol.">
        <title>Sequencing three crocodilian genomes to illuminate the evolution of archosaurs and amniotes.</title>
        <authorList>
            <person name="St John J.A."/>
            <person name="Braun E.L."/>
            <person name="Isberg S.R."/>
            <person name="Miles L.G."/>
            <person name="Chong A.Y."/>
            <person name="Gongora J."/>
            <person name="Dalzell P."/>
            <person name="Moran C."/>
            <person name="Bed'hom B."/>
            <person name="Abzhanov A."/>
            <person name="Burgess S.C."/>
            <person name="Cooksey A.M."/>
            <person name="Castoe T.A."/>
            <person name="Crawford N.G."/>
            <person name="Densmore L.D."/>
            <person name="Drew J.C."/>
            <person name="Edwards S.V."/>
            <person name="Faircloth B.C."/>
            <person name="Fujita M.K."/>
            <person name="Greenwold M.J."/>
            <person name="Hoffmann F.G."/>
            <person name="Howard J.M."/>
            <person name="Iguchi T."/>
            <person name="Janes D.E."/>
            <person name="Khan S.Y."/>
            <person name="Kohno S."/>
            <person name="de Koning A.J."/>
            <person name="Lance S.L."/>
            <person name="McCarthy F.M."/>
            <person name="McCormack J.E."/>
            <person name="Merchant M.E."/>
            <person name="Peterson D.G."/>
            <person name="Pollock D.D."/>
            <person name="Pourmand N."/>
            <person name="Raney B.J."/>
            <person name="Roessler K.A."/>
            <person name="Sanford J.R."/>
            <person name="Sawyer R.H."/>
            <person name="Schmidt C.J."/>
            <person name="Triplett E.W."/>
            <person name="Tuberville T.D."/>
            <person name="Venegas-Anaya M."/>
            <person name="Howard J.T."/>
            <person name="Jarvis E.D."/>
            <person name="Guillette L.J.Jr."/>
            <person name="Glenn T.C."/>
            <person name="Green R.E."/>
            <person name="Ray D.A."/>
        </authorList>
    </citation>
    <scope>NUCLEOTIDE SEQUENCE [LARGE SCALE GENOMIC DNA]</scope>
    <source>
        <strain evidence="3">KSC_2009_1</strain>
    </source>
</reference>
<dbReference type="GO" id="GO:0000981">
    <property type="term" value="F:DNA-binding transcription factor activity, RNA polymerase II-specific"/>
    <property type="evidence" value="ECO:0007669"/>
    <property type="project" value="TreeGrafter"/>
</dbReference>
<comment type="caution">
    <text evidence="3">The sequence shown here is derived from an EMBL/GenBank/DDBJ whole genome shotgun (WGS) entry which is preliminary data.</text>
</comment>
<dbReference type="GO" id="GO:0032502">
    <property type="term" value="P:developmental process"/>
    <property type="evidence" value="ECO:0007669"/>
    <property type="project" value="TreeGrafter"/>
</dbReference>
<dbReference type="PANTHER" id="PTHR23349">
    <property type="entry name" value="BASIC HELIX-LOOP-HELIX TRANSCRIPTION FACTOR, TWIST"/>
    <property type="match status" value="1"/>
</dbReference>
<dbReference type="Gene3D" id="4.10.280.10">
    <property type="entry name" value="Helix-loop-helix DNA-binding domain"/>
    <property type="match status" value="1"/>
</dbReference>
<gene>
    <name evidence="3" type="primary">BHLHA9</name>
    <name evidence="3" type="ORF">Y1Q_0019443</name>
</gene>